<protein>
    <recommendedName>
        <fullName evidence="3">HNH endonuclease</fullName>
    </recommendedName>
</protein>
<name>A0ABV8DU13_9NOCA</name>
<reference evidence="2" key="1">
    <citation type="journal article" date="2019" name="Int. J. Syst. Evol. Microbiol.">
        <title>The Global Catalogue of Microorganisms (GCM) 10K type strain sequencing project: providing services to taxonomists for standard genome sequencing and annotation.</title>
        <authorList>
            <consortium name="The Broad Institute Genomics Platform"/>
            <consortium name="The Broad Institute Genome Sequencing Center for Infectious Disease"/>
            <person name="Wu L."/>
            <person name="Ma J."/>
        </authorList>
    </citation>
    <scope>NUCLEOTIDE SEQUENCE [LARGE SCALE GENOMIC DNA]</scope>
    <source>
        <strain evidence="2">CGMCC 4.7330</strain>
    </source>
</reference>
<evidence type="ECO:0000313" key="1">
    <source>
        <dbReference type="EMBL" id="MFC3963081.1"/>
    </source>
</evidence>
<keyword evidence="2" id="KW-1185">Reference proteome</keyword>
<comment type="caution">
    <text evidence="1">The sequence shown here is derived from an EMBL/GenBank/DDBJ whole genome shotgun (WGS) entry which is preliminary data.</text>
</comment>
<dbReference type="RefSeq" id="WP_378612814.1">
    <property type="nucleotide sequence ID" value="NZ_JBHSAX010000013.1"/>
</dbReference>
<proteinExistence type="predicted"/>
<organism evidence="1 2">
    <name type="scientific">Nocardia jiangsuensis</name>
    <dbReference type="NCBI Taxonomy" id="1691563"/>
    <lineage>
        <taxon>Bacteria</taxon>
        <taxon>Bacillati</taxon>
        <taxon>Actinomycetota</taxon>
        <taxon>Actinomycetes</taxon>
        <taxon>Mycobacteriales</taxon>
        <taxon>Nocardiaceae</taxon>
        <taxon>Nocardia</taxon>
    </lineage>
</organism>
<gene>
    <name evidence="1" type="ORF">ACFO0B_13885</name>
</gene>
<dbReference type="Proteomes" id="UP001595696">
    <property type="component" value="Unassembled WGS sequence"/>
</dbReference>
<dbReference type="EMBL" id="JBHSAX010000013">
    <property type="protein sequence ID" value="MFC3963081.1"/>
    <property type="molecule type" value="Genomic_DNA"/>
</dbReference>
<sequence length="103" mass="10591">MNLDIDDPDEVIAAATGFSTAIDTVGELVTLVTGELEPPRRPGSALDRVLTDRLGWIVETFGGALRNDAGRTALTLRQITEAARALGAADIAGGQAMRGTGAG</sequence>
<accession>A0ABV8DU13</accession>
<evidence type="ECO:0000313" key="2">
    <source>
        <dbReference type="Proteomes" id="UP001595696"/>
    </source>
</evidence>
<evidence type="ECO:0008006" key="3">
    <source>
        <dbReference type="Google" id="ProtNLM"/>
    </source>
</evidence>